<gene>
    <name evidence="4" type="ORF">RDB_LOCUS5035</name>
    <name evidence="3" type="ORF">RDB_LOCUS60181</name>
</gene>
<proteinExistence type="predicted"/>
<evidence type="ECO:0000259" key="2">
    <source>
        <dbReference type="Pfam" id="PF01926"/>
    </source>
</evidence>
<dbReference type="SUPFAM" id="SSF52540">
    <property type="entry name" value="P-loop containing nucleoside triphosphate hydrolases"/>
    <property type="match status" value="1"/>
</dbReference>
<dbReference type="Proteomes" id="UP000663850">
    <property type="component" value="Unassembled WGS sequence"/>
</dbReference>
<dbReference type="Gene3D" id="3.40.50.300">
    <property type="entry name" value="P-loop containing nucleotide triphosphate hydrolases"/>
    <property type="match status" value="1"/>
</dbReference>
<evidence type="ECO:0000256" key="1">
    <source>
        <dbReference type="SAM" id="MobiDB-lite"/>
    </source>
</evidence>
<dbReference type="GO" id="GO:0005525">
    <property type="term" value="F:GTP binding"/>
    <property type="evidence" value="ECO:0007669"/>
    <property type="project" value="InterPro"/>
</dbReference>
<organism evidence="3 5">
    <name type="scientific">Rhizoctonia solani</name>
    <dbReference type="NCBI Taxonomy" id="456999"/>
    <lineage>
        <taxon>Eukaryota</taxon>
        <taxon>Fungi</taxon>
        <taxon>Dikarya</taxon>
        <taxon>Basidiomycota</taxon>
        <taxon>Agaricomycotina</taxon>
        <taxon>Agaricomycetes</taxon>
        <taxon>Cantharellales</taxon>
        <taxon>Ceratobasidiaceae</taxon>
        <taxon>Rhizoctonia</taxon>
    </lineage>
</organism>
<evidence type="ECO:0000313" key="5">
    <source>
        <dbReference type="Proteomes" id="UP000663850"/>
    </source>
</evidence>
<dbReference type="EMBL" id="CAJNJQ010000107">
    <property type="protein sequence ID" value="CAE7056660.1"/>
    <property type="molecule type" value="Genomic_DNA"/>
</dbReference>
<dbReference type="InterPro" id="IPR006073">
    <property type="entry name" value="GTP-bd"/>
</dbReference>
<protein>
    <recommendedName>
        <fullName evidence="2">G domain-containing protein</fullName>
    </recommendedName>
</protein>
<dbReference type="AlphaFoldDB" id="A0A8H3BY63"/>
<evidence type="ECO:0000313" key="4">
    <source>
        <dbReference type="EMBL" id="CAE7056660.1"/>
    </source>
</evidence>
<accession>A0A8H3BY63</accession>
<dbReference type="Proteomes" id="UP000663827">
    <property type="component" value="Unassembled WGS sequence"/>
</dbReference>
<comment type="caution">
    <text evidence="3">The sequence shown here is derived from an EMBL/GenBank/DDBJ whole genome shotgun (WGS) entry which is preliminary data.</text>
</comment>
<dbReference type="Pfam" id="PF01926">
    <property type="entry name" value="MMR_HSR1"/>
    <property type="match status" value="1"/>
</dbReference>
<dbReference type="EMBL" id="CAJMWZ010003114">
    <property type="protein sequence ID" value="CAE6469426.1"/>
    <property type="molecule type" value="Genomic_DNA"/>
</dbReference>
<evidence type="ECO:0000313" key="3">
    <source>
        <dbReference type="EMBL" id="CAE6469426.1"/>
    </source>
</evidence>
<reference evidence="3" key="1">
    <citation type="submission" date="2021-01" db="EMBL/GenBank/DDBJ databases">
        <authorList>
            <person name="Kaushik A."/>
        </authorList>
    </citation>
    <scope>NUCLEOTIDE SEQUENCE</scope>
    <source>
        <strain evidence="4">AG5</strain>
        <strain evidence="3">Type strain: AG8-Rh-89/</strain>
    </source>
</reference>
<feature type="region of interest" description="Disordered" evidence="1">
    <location>
        <begin position="1"/>
        <end position="26"/>
    </location>
</feature>
<feature type="domain" description="G" evidence="2">
    <location>
        <begin position="48"/>
        <end position="110"/>
    </location>
</feature>
<sequence>MKESEEADVTFLGSSNSTPKPGERGKTSVLCEAFIEEPKPRTSKLPTRILVVGPSGFGKTKTINDFCHSTNDSTINDAYQPTKHVSVQRLHFEGKHLDLIDTPGFDSVQMSDVDAFSEVAEYLRNP</sequence>
<dbReference type="InterPro" id="IPR027417">
    <property type="entry name" value="P-loop_NTPase"/>
</dbReference>
<name>A0A8H3BY63_9AGAM</name>